<dbReference type="InterPro" id="IPR002818">
    <property type="entry name" value="DJ-1/PfpI"/>
</dbReference>
<name>A0ABZ2F0C9_9BRAD</name>
<accession>A0ABZ2F0C9</accession>
<dbReference type="Pfam" id="PF01965">
    <property type="entry name" value="DJ-1_PfpI"/>
    <property type="match status" value="1"/>
</dbReference>
<dbReference type="Gene3D" id="3.40.50.880">
    <property type="match status" value="1"/>
</dbReference>
<keyword evidence="4" id="KW-1185">Reference proteome</keyword>
<dbReference type="SUPFAM" id="SSF52317">
    <property type="entry name" value="Class I glutamine amidotransferase-like"/>
    <property type="match status" value="1"/>
</dbReference>
<evidence type="ECO:0000313" key="4">
    <source>
        <dbReference type="Proteomes" id="UP000319298"/>
    </source>
</evidence>
<protein>
    <submittedName>
        <fullName evidence="3">DJ-1/PfpI family protein</fullName>
    </submittedName>
</protein>
<dbReference type="InterPro" id="IPR029062">
    <property type="entry name" value="Class_I_gatase-like"/>
</dbReference>
<dbReference type="Proteomes" id="UP000319298">
    <property type="component" value="Chromosome"/>
</dbReference>
<evidence type="ECO:0000259" key="2">
    <source>
        <dbReference type="Pfam" id="PF01965"/>
    </source>
</evidence>
<proteinExistence type="predicted"/>
<feature type="compositionally biased region" description="Polar residues" evidence="1">
    <location>
        <begin position="370"/>
        <end position="382"/>
    </location>
</feature>
<organism evidence="3 4">
    <name type="scientific">Bradyrhizobium symbiodeficiens</name>
    <dbReference type="NCBI Taxonomy" id="1404367"/>
    <lineage>
        <taxon>Bacteria</taxon>
        <taxon>Pseudomonadati</taxon>
        <taxon>Pseudomonadota</taxon>
        <taxon>Alphaproteobacteria</taxon>
        <taxon>Hyphomicrobiales</taxon>
        <taxon>Nitrobacteraceae</taxon>
        <taxon>Bradyrhizobium</taxon>
    </lineage>
</organism>
<evidence type="ECO:0000256" key="1">
    <source>
        <dbReference type="SAM" id="MobiDB-lite"/>
    </source>
</evidence>
<dbReference type="PANTHER" id="PTHR43130:SF2">
    <property type="entry name" value="DJ-1_PFPI DOMAIN-CONTAINING PROTEIN"/>
    <property type="match status" value="1"/>
</dbReference>
<reference evidence="4" key="1">
    <citation type="submission" date="2019-06" db="EMBL/GenBank/DDBJ databases">
        <title>Whole-Genome Sequence of Bradyrhizobium sp. 3 Strain 65S1MB.</title>
        <authorList>
            <person name="Bromfield E.S.P."/>
            <person name="Cloutier S."/>
            <person name="Nguyen H.D.T."/>
        </authorList>
    </citation>
    <scope>NUCLEOTIDE SEQUENCE [LARGE SCALE GENOMIC DNA]</scope>
    <source>
        <strain evidence="4">65S1MB</strain>
    </source>
</reference>
<dbReference type="InterPro" id="IPR052158">
    <property type="entry name" value="INH-QAR"/>
</dbReference>
<feature type="domain" description="DJ-1/PfpI" evidence="2">
    <location>
        <begin position="64"/>
        <end position="225"/>
    </location>
</feature>
<feature type="region of interest" description="Disordered" evidence="1">
    <location>
        <begin position="363"/>
        <end position="391"/>
    </location>
</feature>
<reference evidence="3 4" key="2">
    <citation type="journal article" date="2020" name="Int. J. Syst. Evol. Microbiol.">
        <title>Description and complete genome sequences of Bradyrhizobium symbiodeficiens sp. nov., a non-symbiotic bacterium associated with legumes native to Canada.</title>
        <authorList>
            <person name="Bromfield E.S.P."/>
            <person name="Cloutier S."/>
            <person name="Nguyen H.D.T."/>
        </authorList>
    </citation>
    <scope>NUCLEOTIDE SEQUENCE [LARGE SCALE GENOMIC DNA]</scope>
    <source>
        <strain evidence="3 4">65S1MB</strain>
    </source>
</reference>
<gene>
    <name evidence="3" type="ORF">FJN17_15760</name>
</gene>
<dbReference type="EMBL" id="CP041090">
    <property type="protein sequence ID" value="WWE88678.1"/>
    <property type="molecule type" value="Genomic_DNA"/>
</dbReference>
<sequence length="428" mass="46464">MLWRILALSGVGCVALLAAIGGTWLFLLPGSPARETAPAISKDETEATLAALRPPKRERPLIAVVGINDMSETTDYLMPYGILARADVADVLTLGTQPGPVALYPALKVQPHATTAEFDALHPSGADYVIVPAMSREDDAVALQWIKSQAGKSAIIIGVCVGAKVVANTGLLDGRQATTHWYSVRDLQKHSAIRYVADRRLVVDRGVATTTGITASMPMALILVEAIAGRAKAEAVARDIGLAQWDARHRSEAFQFTRPFALTAITNTLAFWNREQLGIALTPGIDEVSLALIADAWSRTYRSRALTFATTAEAQTSRGGLRILPDKVAADWPAKLTPPPAADLPPTCRRRERWIRRCTPSMRVTGRARPTSSRCSSNTRDNGTPVRRLQQPTHRICAERRYGVARCHAPFRKPSPVMSPGFWSLAKV</sequence>
<evidence type="ECO:0000313" key="3">
    <source>
        <dbReference type="EMBL" id="WWE88678.1"/>
    </source>
</evidence>
<dbReference type="PANTHER" id="PTHR43130">
    <property type="entry name" value="ARAC-FAMILY TRANSCRIPTIONAL REGULATOR"/>
    <property type="match status" value="1"/>
</dbReference>